<sequence>MGRGLLILVSGFVLIVGLVQKSILDSLEYLPERTTEYHQEMTAQNISSSFMEYAITELDNDQDWDNGFSSNDYMGAEVDLYVFDYDDFTSGLPPIAQNNSIQNWDEYTILLVSRTKTEHAIAITEAGITKDAFSRYTYFTDEEPNSIRFYDADVFDGPVHTNDTMRIAGNPTFRGEVTSPYQWIGDDQNSHPKLLDDHNFHAKKREMPSEKNLDHLKNKGLTNGLRFDNQEVWVEFKNDGTVDIKTRNTGSSLGDEENWSSPQNYDLQNTNGVISSSEKVFTKGTVKGQATLHSEKNVEIMGDIYYNTDPSQDSTSTDLLGIVSEEEVIVDYGAETDHGTKDLEINASIMALGKSFKVEGHDYGSPKGTLKLNGGIQQIMRGPVGMFNQYGISSGFSKEYSYDDRLARLIPPFYPRESVYSKLYWRERPLEYL</sequence>
<keyword evidence="3" id="KW-1185">Reference proteome</keyword>
<proteinExistence type="predicted"/>
<organism evidence="2 3">
    <name type="scientific">Fodinibius halophilus</name>
    <dbReference type="NCBI Taxonomy" id="1736908"/>
    <lineage>
        <taxon>Bacteria</taxon>
        <taxon>Pseudomonadati</taxon>
        <taxon>Balneolota</taxon>
        <taxon>Balneolia</taxon>
        <taxon>Balneolales</taxon>
        <taxon>Balneolaceae</taxon>
        <taxon>Fodinibius</taxon>
    </lineage>
</organism>
<dbReference type="InterPro" id="IPR032601">
    <property type="entry name" value="DUF4900"/>
</dbReference>
<dbReference type="Pfam" id="PF16241">
    <property type="entry name" value="DUF4900"/>
    <property type="match status" value="1"/>
</dbReference>
<reference evidence="2 3" key="1">
    <citation type="submission" date="2020-02" db="EMBL/GenBank/DDBJ databases">
        <title>Aliifodinibius halophilus 2W32, complete genome.</title>
        <authorList>
            <person name="Li Y."/>
            <person name="Wu S."/>
        </authorList>
    </citation>
    <scope>NUCLEOTIDE SEQUENCE [LARGE SCALE GENOMIC DNA]</scope>
    <source>
        <strain evidence="2 3">2W32</strain>
    </source>
</reference>
<comment type="caution">
    <text evidence="2">The sequence shown here is derived from an EMBL/GenBank/DDBJ whole genome shotgun (WGS) entry which is preliminary data.</text>
</comment>
<evidence type="ECO:0000313" key="2">
    <source>
        <dbReference type="EMBL" id="NGP87822.1"/>
    </source>
</evidence>
<accession>A0A6M1TC65</accession>
<feature type="region of interest" description="Disordered" evidence="1">
    <location>
        <begin position="247"/>
        <end position="266"/>
    </location>
</feature>
<protein>
    <submittedName>
        <fullName evidence="2">DUF4900 domain-containing protein</fullName>
    </submittedName>
</protein>
<evidence type="ECO:0000256" key="1">
    <source>
        <dbReference type="SAM" id="MobiDB-lite"/>
    </source>
</evidence>
<dbReference type="RefSeq" id="WP_165266928.1">
    <property type="nucleotide sequence ID" value="NZ_JAALLS010000005.1"/>
</dbReference>
<dbReference type="AlphaFoldDB" id="A0A6M1TC65"/>
<gene>
    <name evidence="2" type="ORF">G3569_05620</name>
</gene>
<dbReference type="Proteomes" id="UP000479132">
    <property type="component" value="Unassembled WGS sequence"/>
</dbReference>
<evidence type="ECO:0000313" key="3">
    <source>
        <dbReference type="Proteomes" id="UP000479132"/>
    </source>
</evidence>
<dbReference type="EMBL" id="JAALLS010000005">
    <property type="protein sequence ID" value="NGP87822.1"/>
    <property type="molecule type" value="Genomic_DNA"/>
</dbReference>
<name>A0A6M1TC65_9BACT</name>